<evidence type="ECO:0000313" key="3">
    <source>
        <dbReference type="EMBL" id="PTX52444.1"/>
    </source>
</evidence>
<dbReference type="SUPFAM" id="SSF52540">
    <property type="entry name" value="P-loop containing nucleoside triphosphate hydrolases"/>
    <property type="match status" value="1"/>
</dbReference>
<evidence type="ECO:0000256" key="1">
    <source>
        <dbReference type="SAM" id="MobiDB-lite"/>
    </source>
</evidence>
<dbReference type="Proteomes" id="UP000244224">
    <property type="component" value="Unassembled WGS sequence"/>
</dbReference>
<dbReference type="Gene3D" id="3.40.50.300">
    <property type="entry name" value="P-loop containing nucleotide triphosphate hydrolases"/>
    <property type="match status" value="1"/>
</dbReference>
<dbReference type="PANTHER" id="PTHR13696">
    <property type="entry name" value="P-LOOP CONTAINING NUCLEOSIDE TRIPHOSPHATE HYDROLASE"/>
    <property type="match status" value="1"/>
</dbReference>
<feature type="region of interest" description="Disordered" evidence="1">
    <location>
        <begin position="1"/>
        <end position="31"/>
    </location>
</feature>
<evidence type="ECO:0000313" key="4">
    <source>
        <dbReference type="Proteomes" id="UP000244224"/>
    </source>
</evidence>
<evidence type="ECO:0000259" key="2">
    <source>
        <dbReference type="Pfam" id="PF13614"/>
    </source>
</evidence>
<feature type="compositionally biased region" description="Polar residues" evidence="1">
    <location>
        <begin position="8"/>
        <end position="19"/>
    </location>
</feature>
<gene>
    <name evidence="3" type="ORF">C8N34_102224</name>
</gene>
<dbReference type="RefSeq" id="WP_108127867.1">
    <property type="nucleotide sequence ID" value="NZ_QBKP01000002.1"/>
</dbReference>
<feature type="domain" description="AAA" evidence="2">
    <location>
        <begin position="112"/>
        <end position="286"/>
    </location>
</feature>
<feature type="compositionally biased region" description="Basic and acidic residues" evidence="1">
    <location>
        <begin position="20"/>
        <end position="31"/>
    </location>
</feature>
<dbReference type="InterPro" id="IPR025669">
    <property type="entry name" value="AAA_dom"/>
</dbReference>
<sequence length="395" mass="44582">MSIKGSKRFTSLSSRLTSKIQEHSEESFPPDAHKTLRRFAMREAADFLRINQNTFRHYVSTLSDKIPTGELDKSNRRYFTLEEIHQIQEVLFREGKIEAKDHPRRTSTERCQIITCFNLKGGSAKTSTVVNTAQLMAARGYRVLLVELDSQASLTNMFGITPELDPDLPTSYDMIRYKDPVPAREVIRRTYFPGIDLIPGSMNIMEFEFETALSFRNPGATGMFHTRIAAALESVQQDYDIILFDTPPQLSFAVIASLFASNGVLIPLNASMLDVMSLASFLRMAGELMTVVESYAPDHGFDFVKILITRYEATDQPQVQMASFLRTVLGASVMPVEFVKSTAIGDAANTKQTVFEVEPRDINRKTYDRVIESISRICDEIELEMHKSWGRTDGA</sequence>
<comment type="caution">
    <text evidence="3">The sequence shown here is derived from an EMBL/GenBank/DDBJ whole genome shotgun (WGS) entry which is preliminary data.</text>
</comment>
<dbReference type="Pfam" id="PF13614">
    <property type="entry name" value="AAA_31"/>
    <property type="match status" value="1"/>
</dbReference>
<dbReference type="PANTHER" id="PTHR13696:SF98">
    <property type="entry name" value="PLASMID PARTITION PROTEIN A"/>
    <property type="match status" value="1"/>
</dbReference>
<dbReference type="AlphaFoldDB" id="A0A2T6B8Q6"/>
<dbReference type="EMBL" id="QBKP01000002">
    <property type="protein sequence ID" value="PTX52444.1"/>
    <property type="molecule type" value="Genomic_DNA"/>
</dbReference>
<keyword evidence="4" id="KW-1185">Reference proteome</keyword>
<dbReference type="NCBIfam" id="TIGR03453">
    <property type="entry name" value="partition_RepA"/>
    <property type="match status" value="1"/>
</dbReference>
<dbReference type="CDD" id="cd02042">
    <property type="entry name" value="ParAB_family"/>
    <property type="match status" value="1"/>
</dbReference>
<protein>
    <submittedName>
        <fullName evidence="3">Chromosome partitioning protein</fullName>
    </submittedName>
</protein>
<proteinExistence type="predicted"/>
<accession>A0A2T6B8Q6</accession>
<dbReference type="InterPro" id="IPR050678">
    <property type="entry name" value="DNA_Partitioning_ATPase"/>
</dbReference>
<name>A0A2T6B8Q6_9RHOB</name>
<dbReference type="InterPro" id="IPR027417">
    <property type="entry name" value="P-loop_NTPase"/>
</dbReference>
<organism evidence="3 4">
    <name type="scientific">Gemmobacter caeni</name>
    <dbReference type="NCBI Taxonomy" id="589035"/>
    <lineage>
        <taxon>Bacteria</taxon>
        <taxon>Pseudomonadati</taxon>
        <taxon>Pseudomonadota</taxon>
        <taxon>Alphaproteobacteria</taxon>
        <taxon>Rhodobacterales</taxon>
        <taxon>Paracoccaceae</taxon>
        <taxon>Gemmobacter</taxon>
    </lineage>
</organism>
<dbReference type="InterPro" id="IPR017818">
    <property type="entry name" value="Plasmid_partition_RepA"/>
</dbReference>
<reference evidence="3 4" key="1">
    <citation type="submission" date="2018-04" db="EMBL/GenBank/DDBJ databases">
        <title>Genomic Encyclopedia of Archaeal and Bacterial Type Strains, Phase II (KMG-II): from individual species to whole genera.</title>
        <authorList>
            <person name="Goeker M."/>
        </authorList>
    </citation>
    <scope>NUCLEOTIDE SEQUENCE [LARGE SCALE GENOMIC DNA]</scope>
    <source>
        <strain evidence="3 4">DSM 21823</strain>
    </source>
</reference>
<dbReference type="OrthoDB" id="9777757at2"/>